<feature type="region of interest" description="Disordered" evidence="1">
    <location>
        <begin position="1"/>
        <end position="22"/>
    </location>
</feature>
<dbReference type="Gene3D" id="3.40.225.10">
    <property type="entry name" value="Class II aldolase/adducin N-terminal domain"/>
    <property type="match status" value="1"/>
</dbReference>
<evidence type="ECO:0000256" key="1">
    <source>
        <dbReference type="SAM" id="MobiDB-lite"/>
    </source>
</evidence>
<dbReference type="Pfam" id="PF00596">
    <property type="entry name" value="Aldolase_II"/>
    <property type="match status" value="1"/>
</dbReference>
<dbReference type="EMBL" id="UINC01019327">
    <property type="protein sequence ID" value="SVA81798.1"/>
    <property type="molecule type" value="Genomic_DNA"/>
</dbReference>
<reference evidence="3" key="1">
    <citation type="submission" date="2018-05" db="EMBL/GenBank/DDBJ databases">
        <authorList>
            <person name="Lanie J.A."/>
            <person name="Ng W.-L."/>
            <person name="Kazmierczak K.M."/>
            <person name="Andrzejewski T.M."/>
            <person name="Davidsen T.M."/>
            <person name="Wayne K.J."/>
            <person name="Tettelin H."/>
            <person name="Glass J.I."/>
            <person name="Rusch D."/>
            <person name="Podicherti R."/>
            <person name="Tsui H.-C.T."/>
            <person name="Winkler M.E."/>
        </authorList>
    </citation>
    <scope>NUCLEOTIDE SEQUENCE</scope>
</reference>
<dbReference type="NCBIfam" id="NF004855">
    <property type="entry name" value="PRK06208.1"/>
    <property type="match status" value="1"/>
</dbReference>
<dbReference type="InterPro" id="IPR001303">
    <property type="entry name" value="Aldolase_II/adducin_N"/>
</dbReference>
<organism evidence="3">
    <name type="scientific">marine metagenome</name>
    <dbReference type="NCBI Taxonomy" id="408172"/>
    <lineage>
        <taxon>unclassified sequences</taxon>
        <taxon>metagenomes</taxon>
        <taxon>ecological metagenomes</taxon>
    </lineage>
</organism>
<dbReference type="InterPro" id="IPR036409">
    <property type="entry name" value="Aldolase_II/adducin_N_sf"/>
</dbReference>
<dbReference type="FunFam" id="3.40.225.10:FF:000009">
    <property type="entry name" value="Class II aldolase/adducin N-terminal"/>
    <property type="match status" value="1"/>
</dbReference>
<accession>A0A381YXP3</accession>
<dbReference type="PANTHER" id="PTHR10672">
    <property type="entry name" value="ADDUCIN"/>
    <property type="match status" value="1"/>
</dbReference>
<evidence type="ECO:0000313" key="3">
    <source>
        <dbReference type="EMBL" id="SVA81798.1"/>
    </source>
</evidence>
<protein>
    <recommendedName>
        <fullName evidence="2">Class II aldolase/adducin N-terminal domain-containing protein</fullName>
    </recommendedName>
</protein>
<feature type="domain" description="Class II aldolase/adducin N-terminal" evidence="2">
    <location>
        <begin position="41"/>
        <end position="221"/>
    </location>
</feature>
<sequence length="270" mass="29643">MTKTAPKDIDRTQGILPQKEKGSLQPIPCKAIEEERRMQLERLVAGFRLFALFGFDEGLAGHITYRDPEFKDHFWVNPLGVNFGQICISDLLLVNEGGSIIQGERPLNPAAFSIHSAIHKARPDANSAAHAHSIYGRSFSSLGKILDPITQDATVFFEEQAIYDSYGGVAFDVEEGNAIAKALGDKRTVILQNHGLLTTGANVDTAVWLFISMDKCCQSQLLAEAAGKPTLIPDEVALHAKAQAGSDLVLWASFQPLYDLIYKMQPDFLD</sequence>
<dbReference type="GO" id="GO:0051015">
    <property type="term" value="F:actin filament binding"/>
    <property type="evidence" value="ECO:0007669"/>
    <property type="project" value="TreeGrafter"/>
</dbReference>
<proteinExistence type="predicted"/>
<evidence type="ECO:0000259" key="2">
    <source>
        <dbReference type="SMART" id="SM01007"/>
    </source>
</evidence>
<name>A0A381YXP3_9ZZZZ</name>
<feature type="compositionally biased region" description="Basic and acidic residues" evidence="1">
    <location>
        <begin position="1"/>
        <end position="11"/>
    </location>
</feature>
<gene>
    <name evidence="3" type="ORF">METZ01_LOCUS134652</name>
</gene>
<dbReference type="InterPro" id="IPR051017">
    <property type="entry name" value="Aldolase-II_Adducin_sf"/>
</dbReference>
<dbReference type="SUPFAM" id="SSF53639">
    <property type="entry name" value="AraD/HMP-PK domain-like"/>
    <property type="match status" value="1"/>
</dbReference>
<dbReference type="SMART" id="SM01007">
    <property type="entry name" value="Aldolase_II"/>
    <property type="match status" value="1"/>
</dbReference>
<dbReference type="GO" id="GO:0005856">
    <property type="term" value="C:cytoskeleton"/>
    <property type="evidence" value="ECO:0007669"/>
    <property type="project" value="TreeGrafter"/>
</dbReference>
<dbReference type="AlphaFoldDB" id="A0A381YXP3"/>
<dbReference type="PANTHER" id="PTHR10672:SF3">
    <property type="entry name" value="PROTEIN HU-LI TAI SHAO"/>
    <property type="match status" value="1"/>
</dbReference>